<gene>
    <name evidence="2" type="ORF">yc1106_09220</name>
</gene>
<feature type="signal peptide" evidence="1">
    <location>
        <begin position="1"/>
        <end position="15"/>
    </location>
</feature>
<dbReference type="VEuPathDB" id="FungiDB:yc1106_09220"/>
<protein>
    <submittedName>
        <fullName evidence="2">Uncharacterized protein</fullName>
    </submittedName>
</protein>
<name>A0A9Q8ZH36_CURCL</name>
<proteinExistence type="predicted"/>
<keyword evidence="3" id="KW-1185">Reference proteome</keyword>
<organism evidence="2 3">
    <name type="scientific">Curvularia clavata</name>
    <dbReference type="NCBI Taxonomy" id="95742"/>
    <lineage>
        <taxon>Eukaryota</taxon>
        <taxon>Fungi</taxon>
        <taxon>Dikarya</taxon>
        <taxon>Ascomycota</taxon>
        <taxon>Pezizomycotina</taxon>
        <taxon>Dothideomycetes</taxon>
        <taxon>Pleosporomycetidae</taxon>
        <taxon>Pleosporales</taxon>
        <taxon>Pleosporineae</taxon>
        <taxon>Pleosporaceae</taxon>
        <taxon>Curvularia</taxon>
    </lineage>
</organism>
<dbReference type="OrthoDB" id="3638982at2759"/>
<keyword evidence="1" id="KW-0732">Signal</keyword>
<dbReference type="EMBL" id="CP089280">
    <property type="protein sequence ID" value="USP81946.1"/>
    <property type="molecule type" value="Genomic_DNA"/>
</dbReference>
<reference evidence="2" key="1">
    <citation type="submission" date="2021-12" db="EMBL/GenBank/DDBJ databases">
        <title>Curvularia clavata genome.</title>
        <authorList>
            <person name="Cao Y."/>
        </authorList>
    </citation>
    <scope>NUCLEOTIDE SEQUENCE</scope>
    <source>
        <strain evidence="2">Yc1106</strain>
    </source>
</reference>
<evidence type="ECO:0000313" key="2">
    <source>
        <dbReference type="EMBL" id="USP81946.1"/>
    </source>
</evidence>
<evidence type="ECO:0000256" key="1">
    <source>
        <dbReference type="SAM" id="SignalP"/>
    </source>
</evidence>
<feature type="chain" id="PRO_5040346143" evidence="1">
    <location>
        <begin position="16"/>
        <end position="167"/>
    </location>
</feature>
<accession>A0A9Q8ZH36</accession>
<evidence type="ECO:0000313" key="3">
    <source>
        <dbReference type="Proteomes" id="UP001056012"/>
    </source>
</evidence>
<dbReference type="AlphaFoldDB" id="A0A9Q8ZH36"/>
<dbReference type="Proteomes" id="UP001056012">
    <property type="component" value="Chromosome 7"/>
</dbReference>
<sequence>MKAFTLLVLIASALAAPANKGGCGNAAGAAAGGAAACTKTRADLEKGIQDNLNIQAQELAGVQTLQKQIGTADFKTTQAKVLKIQQQGIDIRVNNQKLAKQINSTASAGLDIVQGAQLKEMSQVQGLTGTAATEKADKETLATLVQEVQDGTKQNQKNLADAKSSKC</sequence>